<evidence type="ECO:0000313" key="1">
    <source>
        <dbReference type="EMBL" id="MFC6997828.1"/>
    </source>
</evidence>
<dbReference type="SUPFAM" id="SSF49464">
    <property type="entry name" value="Carboxypeptidase regulatory domain-like"/>
    <property type="match status" value="1"/>
</dbReference>
<accession>A0ABW2DLA3</accession>
<evidence type="ECO:0000313" key="2">
    <source>
        <dbReference type="Proteomes" id="UP001596405"/>
    </source>
</evidence>
<organism evidence="1 2">
    <name type="scientific">Rufibacter roseus</name>
    <dbReference type="NCBI Taxonomy" id="1567108"/>
    <lineage>
        <taxon>Bacteria</taxon>
        <taxon>Pseudomonadati</taxon>
        <taxon>Bacteroidota</taxon>
        <taxon>Cytophagia</taxon>
        <taxon>Cytophagales</taxon>
        <taxon>Hymenobacteraceae</taxon>
        <taxon>Rufibacter</taxon>
    </lineage>
</organism>
<sequence length="269" mass="30879">MESLRTFLTVLLFLSSISYVFGQKTVKGRTIDENLDELPGVQIYSKDTVLLGETDNDGYFEISIPKETINLSFGFIGYETAIASIPDTCNYLEVILLQGTTYHYKSSKKIDRLRKKEFDKLPELHRAAKSKGLFVREYPCYRKEFEPIKPRLDEISKHLKAKRQENRRRFKALAIGDTIRIPFSGSFRSDGTNRTALTVFSYVVGDSDFKCLIEAVVLDKNKRKNGYNLVYKVTGTNLCKYDSIIYNGKDVVPGEVLTHNMKYFKILTK</sequence>
<dbReference type="RefSeq" id="WP_161486701.1">
    <property type="nucleotide sequence ID" value="NZ_JBHSYQ010000003.1"/>
</dbReference>
<comment type="caution">
    <text evidence="1">The sequence shown here is derived from an EMBL/GenBank/DDBJ whole genome shotgun (WGS) entry which is preliminary data.</text>
</comment>
<dbReference type="Proteomes" id="UP001596405">
    <property type="component" value="Unassembled WGS sequence"/>
</dbReference>
<dbReference type="InterPro" id="IPR008969">
    <property type="entry name" value="CarboxyPept-like_regulatory"/>
</dbReference>
<reference evidence="2" key="1">
    <citation type="journal article" date="2019" name="Int. J. Syst. Evol. Microbiol.">
        <title>The Global Catalogue of Microorganisms (GCM) 10K type strain sequencing project: providing services to taxonomists for standard genome sequencing and annotation.</title>
        <authorList>
            <consortium name="The Broad Institute Genomics Platform"/>
            <consortium name="The Broad Institute Genome Sequencing Center for Infectious Disease"/>
            <person name="Wu L."/>
            <person name="Ma J."/>
        </authorList>
    </citation>
    <scope>NUCLEOTIDE SEQUENCE [LARGE SCALE GENOMIC DNA]</scope>
    <source>
        <strain evidence="2">CGMCC 4.7393</strain>
    </source>
</reference>
<gene>
    <name evidence="1" type="ORF">ACFQHR_09330</name>
</gene>
<name>A0ABW2DLA3_9BACT</name>
<keyword evidence="2" id="KW-1185">Reference proteome</keyword>
<protein>
    <submittedName>
        <fullName evidence="1">Carboxypeptidase-like regulatory domain-containing protein</fullName>
    </submittedName>
</protein>
<dbReference type="EMBL" id="JBHSYQ010000003">
    <property type="protein sequence ID" value="MFC6997828.1"/>
    <property type="molecule type" value="Genomic_DNA"/>
</dbReference>
<proteinExistence type="predicted"/>
<dbReference type="Pfam" id="PF13715">
    <property type="entry name" value="CarbopepD_reg_2"/>
    <property type="match status" value="1"/>
</dbReference>